<proteinExistence type="inferred from homology"/>
<evidence type="ECO:0000259" key="2">
    <source>
        <dbReference type="Pfam" id="PF04909"/>
    </source>
</evidence>
<comment type="caution">
    <text evidence="3">The sequence shown here is derived from an EMBL/GenBank/DDBJ whole genome shotgun (WGS) entry which is preliminary data.</text>
</comment>
<dbReference type="Gene3D" id="3.20.20.140">
    <property type="entry name" value="Metal-dependent hydrolases"/>
    <property type="match status" value="1"/>
</dbReference>
<dbReference type="AlphaFoldDB" id="A0AAE3IZI7"/>
<reference evidence="3" key="1">
    <citation type="submission" date="2022-10" db="EMBL/GenBank/DDBJ databases">
        <authorList>
            <person name="Yue Y."/>
        </authorList>
    </citation>
    <scope>NUCLEOTIDE SEQUENCE</scope>
    <source>
        <strain evidence="3">Z654</strain>
    </source>
</reference>
<dbReference type="EMBL" id="JAOYFC010000002">
    <property type="protein sequence ID" value="MCV6824965.1"/>
    <property type="molecule type" value="Genomic_DNA"/>
</dbReference>
<name>A0AAE3IZI7_9RHOB</name>
<sequence length="306" mass="34458">MPYQGTSFLDGIELVDAHHHFWELDRFPYKWLAPNSGKGRFGSKETLRRDYLPETYLAEFGDLPLSASVHVQANCGADDPVDETAWLQHLSDTTGWPTAIVAEVDLLDATAQNQIGRHAAYPAFRGIRASVTWDEAGRWRNAIRPGVMGAPEFRETLTTLEDRNLCLEIVIVPEQFSELINLAQAHPDLKIVVNHFGTLEPEQPDNAATWRAGITKLRDISNVYFKLSGLWTVALDWSPEVLTPFVDHLVSTIGADRVMYGSNLPVEAVNCSLEKQFTQLAEILRNRRQAEIEQIFSGTARKVYRL</sequence>
<dbReference type="RefSeq" id="WP_263953815.1">
    <property type="nucleotide sequence ID" value="NZ_JAOYFC010000002.1"/>
</dbReference>
<protein>
    <submittedName>
        <fullName evidence="3">Amidohydrolase family protein</fullName>
    </submittedName>
</protein>
<evidence type="ECO:0000256" key="1">
    <source>
        <dbReference type="ARBA" id="ARBA00038310"/>
    </source>
</evidence>
<dbReference type="GO" id="GO:0016787">
    <property type="term" value="F:hydrolase activity"/>
    <property type="evidence" value="ECO:0007669"/>
    <property type="project" value="InterPro"/>
</dbReference>
<dbReference type="PANTHER" id="PTHR43569:SF1">
    <property type="entry name" value="BLL3371 PROTEIN"/>
    <property type="match status" value="1"/>
</dbReference>
<dbReference type="InterPro" id="IPR032466">
    <property type="entry name" value="Metal_Hydrolase"/>
</dbReference>
<dbReference type="PANTHER" id="PTHR43569">
    <property type="entry name" value="AMIDOHYDROLASE"/>
    <property type="match status" value="1"/>
</dbReference>
<dbReference type="Proteomes" id="UP001208041">
    <property type="component" value="Unassembled WGS sequence"/>
</dbReference>
<comment type="similarity">
    <text evidence="1">Belongs to the metallo-dependent hydrolases superfamily.</text>
</comment>
<gene>
    <name evidence="3" type="ORF">OH136_10400</name>
</gene>
<keyword evidence="4" id="KW-1185">Reference proteome</keyword>
<dbReference type="InterPro" id="IPR006680">
    <property type="entry name" value="Amidohydro-rel"/>
</dbReference>
<dbReference type="InterPro" id="IPR052350">
    <property type="entry name" value="Metallo-dep_Lactonases"/>
</dbReference>
<organism evidence="3 4">
    <name type="scientific">Halocynthiibacter halioticoli</name>
    <dbReference type="NCBI Taxonomy" id="2986804"/>
    <lineage>
        <taxon>Bacteria</taxon>
        <taxon>Pseudomonadati</taxon>
        <taxon>Pseudomonadota</taxon>
        <taxon>Alphaproteobacteria</taxon>
        <taxon>Rhodobacterales</taxon>
        <taxon>Paracoccaceae</taxon>
        <taxon>Halocynthiibacter</taxon>
    </lineage>
</organism>
<evidence type="ECO:0000313" key="3">
    <source>
        <dbReference type="EMBL" id="MCV6824965.1"/>
    </source>
</evidence>
<accession>A0AAE3IZI7</accession>
<dbReference type="SUPFAM" id="SSF51556">
    <property type="entry name" value="Metallo-dependent hydrolases"/>
    <property type="match status" value="1"/>
</dbReference>
<feature type="domain" description="Amidohydrolase-related" evidence="2">
    <location>
        <begin position="15"/>
        <end position="306"/>
    </location>
</feature>
<evidence type="ECO:0000313" key="4">
    <source>
        <dbReference type="Proteomes" id="UP001208041"/>
    </source>
</evidence>
<dbReference type="Pfam" id="PF04909">
    <property type="entry name" value="Amidohydro_2"/>
    <property type="match status" value="1"/>
</dbReference>